<evidence type="ECO:0000259" key="5">
    <source>
        <dbReference type="PROSITE" id="PS50937"/>
    </source>
</evidence>
<dbReference type="AlphaFoldDB" id="A0A318PS87"/>
<dbReference type="InterPro" id="IPR009061">
    <property type="entry name" value="DNA-bd_dom_put_sf"/>
</dbReference>
<dbReference type="Gene3D" id="1.10.1660.10">
    <property type="match status" value="1"/>
</dbReference>
<evidence type="ECO:0000313" key="7">
    <source>
        <dbReference type="Proteomes" id="UP000248301"/>
    </source>
</evidence>
<dbReference type="Pfam" id="PF00376">
    <property type="entry name" value="MerR"/>
    <property type="match status" value="1"/>
</dbReference>
<dbReference type="RefSeq" id="WP_110914662.1">
    <property type="nucleotide sequence ID" value="NZ_NKUF01000060.1"/>
</dbReference>
<gene>
    <name evidence="6" type="ORF">CFR72_14985</name>
</gene>
<keyword evidence="1" id="KW-0678">Repressor</keyword>
<keyword evidence="2" id="KW-0805">Transcription regulation</keyword>
<dbReference type="EMBL" id="NKUF01000060">
    <property type="protein sequence ID" value="PYD61133.1"/>
    <property type="molecule type" value="Genomic_DNA"/>
</dbReference>
<dbReference type="GO" id="GO:0003677">
    <property type="term" value="F:DNA binding"/>
    <property type="evidence" value="ECO:0007669"/>
    <property type="project" value="UniProtKB-KW"/>
</dbReference>
<evidence type="ECO:0000256" key="3">
    <source>
        <dbReference type="ARBA" id="ARBA00023125"/>
    </source>
</evidence>
<evidence type="ECO:0000256" key="2">
    <source>
        <dbReference type="ARBA" id="ARBA00023015"/>
    </source>
</evidence>
<dbReference type="OrthoDB" id="9814751at2"/>
<dbReference type="SUPFAM" id="SSF46955">
    <property type="entry name" value="Putative DNA-binding domain"/>
    <property type="match status" value="1"/>
</dbReference>
<name>A0A318PS87_9PROT</name>
<dbReference type="InterPro" id="IPR000551">
    <property type="entry name" value="MerR-type_HTH_dom"/>
</dbReference>
<organism evidence="6 7">
    <name type="scientific">Gluconacetobacter entanii</name>
    <dbReference type="NCBI Taxonomy" id="108528"/>
    <lineage>
        <taxon>Bacteria</taxon>
        <taxon>Pseudomonadati</taxon>
        <taxon>Pseudomonadota</taxon>
        <taxon>Alphaproteobacteria</taxon>
        <taxon>Acetobacterales</taxon>
        <taxon>Acetobacteraceae</taxon>
        <taxon>Gluconacetobacter</taxon>
    </lineage>
</organism>
<reference evidence="6 7" key="1">
    <citation type="submission" date="2017-07" db="EMBL/GenBank/DDBJ databases">
        <title>A draft genome sequence of Gluconacetobacter entanii LTH 4560.</title>
        <authorList>
            <person name="Skraban J."/>
            <person name="Cleenwerck I."/>
            <person name="Vandamme P."/>
            <person name="Trcek J."/>
        </authorList>
    </citation>
    <scope>NUCLEOTIDE SEQUENCE [LARGE SCALE GENOMIC DNA]</scope>
    <source>
        <strain evidence="6 7">LTH 4560</strain>
    </source>
</reference>
<keyword evidence="4" id="KW-0804">Transcription</keyword>
<dbReference type="GO" id="GO:0003700">
    <property type="term" value="F:DNA-binding transcription factor activity"/>
    <property type="evidence" value="ECO:0007669"/>
    <property type="project" value="InterPro"/>
</dbReference>
<accession>A0A318PS87</accession>
<evidence type="ECO:0000256" key="1">
    <source>
        <dbReference type="ARBA" id="ARBA00022491"/>
    </source>
</evidence>
<protein>
    <submittedName>
        <fullName evidence="6">MerR family DNA-binding transcriptional regulator</fullName>
    </submittedName>
</protein>
<evidence type="ECO:0000256" key="4">
    <source>
        <dbReference type="ARBA" id="ARBA00023163"/>
    </source>
</evidence>
<feature type="domain" description="HTH merR-type" evidence="5">
    <location>
        <begin position="10"/>
        <end position="66"/>
    </location>
</feature>
<keyword evidence="3 6" id="KW-0238">DNA-binding</keyword>
<dbReference type="PANTHER" id="PTHR30204:SF69">
    <property type="entry name" value="MERR-FAMILY TRANSCRIPTIONAL REGULATOR"/>
    <property type="match status" value="1"/>
</dbReference>
<dbReference type="PANTHER" id="PTHR30204">
    <property type="entry name" value="REDOX-CYCLING DRUG-SENSING TRANSCRIPTIONAL ACTIVATOR SOXR"/>
    <property type="match status" value="1"/>
</dbReference>
<sequence length="66" mass="7370">MEDGGPSERFLTVGEAAAYLGVTATTLRNWDKTGKLTPHRHPMNGYRLYAETDIKALKNVIYSKKS</sequence>
<evidence type="ECO:0000313" key="6">
    <source>
        <dbReference type="EMBL" id="PYD61133.1"/>
    </source>
</evidence>
<dbReference type="InterPro" id="IPR047057">
    <property type="entry name" value="MerR_fam"/>
</dbReference>
<comment type="caution">
    <text evidence="6">The sequence shown here is derived from an EMBL/GenBank/DDBJ whole genome shotgun (WGS) entry which is preliminary data.</text>
</comment>
<proteinExistence type="predicted"/>
<dbReference type="PROSITE" id="PS50937">
    <property type="entry name" value="HTH_MERR_2"/>
    <property type="match status" value="1"/>
</dbReference>
<dbReference type="Proteomes" id="UP000248301">
    <property type="component" value="Unassembled WGS sequence"/>
</dbReference>